<accession>A0A059E4Y9</accession>
<dbReference type="eggNOG" id="COG2374">
    <property type="taxonomic scope" value="Bacteria"/>
</dbReference>
<evidence type="ECO:0000313" key="3">
    <source>
        <dbReference type="Proteomes" id="UP000024547"/>
    </source>
</evidence>
<proteinExistence type="predicted"/>
<dbReference type="EMBL" id="AWFH01000008">
    <property type="protein sequence ID" value="KCZ62741.1"/>
    <property type="molecule type" value="Genomic_DNA"/>
</dbReference>
<evidence type="ECO:0000313" key="2">
    <source>
        <dbReference type="EMBL" id="KCZ62741.1"/>
    </source>
</evidence>
<dbReference type="STRING" id="1280948.HY36_15340"/>
<keyword evidence="1" id="KW-0175">Coiled coil</keyword>
<evidence type="ECO:0000256" key="1">
    <source>
        <dbReference type="SAM" id="Coils"/>
    </source>
</evidence>
<dbReference type="RefSeq" id="WP_035550095.1">
    <property type="nucleotide sequence ID" value="NZ_AWFH01000008.1"/>
</dbReference>
<dbReference type="Gene3D" id="3.60.10.10">
    <property type="entry name" value="Endonuclease/exonuclease/phosphatase"/>
    <property type="match status" value="1"/>
</dbReference>
<dbReference type="PANTHER" id="PTHR11371:SF31">
    <property type="entry name" value="EXTRACELLULAR NUCLEASE"/>
    <property type="match status" value="1"/>
</dbReference>
<dbReference type="SUPFAM" id="SSF56219">
    <property type="entry name" value="DNase I-like"/>
    <property type="match status" value="1"/>
</dbReference>
<organism evidence="2 3">
    <name type="scientific">Hyphomonas atlantica</name>
    <dbReference type="NCBI Taxonomy" id="1280948"/>
    <lineage>
        <taxon>Bacteria</taxon>
        <taxon>Pseudomonadati</taxon>
        <taxon>Pseudomonadota</taxon>
        <taxon>Alphaproteobacteria</taxon>
        <taxon>Hyphomonadales</taxon>
        <taxon>Hyphomonadaceae</taxon>
        <taxon>Hyphomonas</taxon>
    </lineage>
</organism>
<name>A0A059E4Y9_9PROT</name>
<gene>
    <name evidence="2" type="ORF">HY36_15340</name>
</gene>
<dbReference type="AlphaFoldDB" id="A0A059E4Y9"/>
<dbReference type="PANTHER" id="PTHR11371">
    <property type="entry name" value="DEOXYRIBONUCLEASE"/>
    <property type="match status" value="1"/>
</dbReference>
<protein>
    <recommendedName>
        <fullName evidence="4">Endonuclease</fullName>
    </recommendedName>
</protein>
<keyword evidence="3" id="KW-1185">Reference proteome</keyword>
<dbReference type="InterPro" id="IPR036691">
    <property type="entry name" value="Endo/exonu/phosph_ase_sf"/>
</dbReference>
<comment type="caution">
    <text evidence="2">The sequence shown here is derived from an EMBL/GenBank/DDBJ whole genome shotgun (WGS) entry which is preliminary data.</text>
</comment>
<dbReference type="Proteomes" id="UP000024547">
    <property type="component" value="Unassembled WGS sequence"/>
</dbReference>
<feature type="coiled-coil region" evidence="1">
    <location>
        <begin position="226"/>
        <end position="267"/>
    </location>
</feature>
<dbReference type="OrthoDB" id="5500612at2"/>
<evidence type="ECO:0008006" key="4">
    <source>
        <dbReference type="Google" id="ProtNLM"/>
    </source>
</evidence>
<dbReference type="CDD" id="cd10283">
    <property type="entry name" value="MnuA_DNase1-like"/>
    <property type="match status" value="1"/>
</dbReference>
<reference evidence="2 3" key="1">
    <citation type="journal article" date="2014" name="Antonie Van Leeuwenhoek">
        <title>Hyphomonas beringensis sp. nov. and Hyphomonas chukchiensis sp. nov., isolated from surface seawater of the Bering Sea and Chukchi Sea.</title>
        <authorList>
            <person name="Li C."/>
            <person name="Lai Q."/>
            <person name="Li G."/>
            <person name="Dong C."/>
            <person name="Wang J."/>
            <person name="Liao Y."/>
            <person name="Shao Z."/>
        </authorList>
    </citation>
    <scope>NUCLEOTIDE SEQUENCE [LARGE SCALE GENOMIC DNA]</scope>
    <source>
        <strain evidence="2 3">22II1-22F38</strain>
    </source>
</reference>
<sequence>MNLTKLRYHGFFKNNPETTRRTIDRLRELKLWMARPEADGGGGVPPKDTDATLLLATWNIRDFGKNKGYGDRTLEPLHYMAQIISGFDLVALQEITDDLSLFKDLMDILGRNWEFIATDVTGNQERMVFVYDTRKVHFRSIVGEITLLEDELIRTRQSVPLPADAILRKKDGTIIALPDDVELELPEGAKELNGKQFNRTPFMVSFQAGWFKFNLCTVHMYYGSGKEGLERRRQEIEKVAQVFQKRAEKERRKAKEAAAERHETLDESALETYFVLGDFNILKPSQRTGESETLNALLDNGFGMHPKLREAPTNMFQTEYYDQIAVLEDHGQVKMDEAKAGALDFFQVVYRASEEDVAIRNMDADEDFPAAAESDFLAYFDQMGETDLRDTHDRKRTFKENVKVVAGDPRTPAQQREWYATNWRTYHMSDHIPLWMALKIDFSEDYLHRIEDKLPPN</sequence>
<dbReference type="PATRIC" id="fig|1280948.3.peg.1301"/>